<name>A0A8C0UDU1_CYACU</name>
<reference evidence="3" key="2">
    <citation type="submission" date="2025-09" db="UniProtKB">
        <authorList>
            <consortium name="Ensembl"/>
        </authorList>
    </citation>
    <scope>IDENTIFICATION</scope>
</reference>
<dbReference type="AlphaFoldDB" id="A0A8C0UDU1"/>
<dbReference type="GO" id="GO:0006355">
    <property type="term" value="P:regulation of DNA-templated transcription"/>
    <property type="evidence" value="ECO:0007669"/>
    <property type="project" value="InterPro"/>
</dbReference>
<reference evidence="3" key="1">
    <citation type="submission" date="2025-08" db="UniProtKB">
        <authorList>
            <consortium name="Ensembl"/>
        </authorList>
    </citation>
    <scope>IDENTIFICATION</scope>
</reference>
<dbReference type="Proteomes" id="UP000694410">
    <property type="component" value="Unplaced"/>
</dbReference>
<keyword evidence="4" id="KW-1185">Reference proteome</keyword>
<dbReference type="PANTHER" id="PTHR23232:SF133">
    <property type="entry name" value="RIKEN CDNA 1700020N01 GENE"/>
    <property type="match status" value="1"/>
</dbReference>
<feature type="domain" description="KRAB" evidence="2">
    <location>
        <begin position="67"/>
        <end position="133"/>
    </location>
</feature>
<dbReference type="SUPFAM" id="SSF109640">
    <property type="entry name" value="KRAB domain (Kruppel-associated box)"/>
    <property type="match status" value="1"/>
</dbReference>
<evidence type="ECO:0000313" key="4">
    <source>
        <dbReference type="Proteomes" id="UP000694410"/>
    </source>
</evidence>
<dbReference type="Ensembl" id="ENSCCET00000012878.1">
    <property type="protein sequence ID" value="ENSCCEP00000008075.1"/>
    <property type="gene ID" value="ENSCCEG00000008398.1"/>
</dbReference>
<dbReference type="SMART" id="SM00349">
    <property type="entry name" value="KRAB"/>
    <property type="match status" value="1"/>
</dbReference>
<organism evidence="3 4">
    <name type="scientific">Cyanistes caeruleus</name>
    <name type="common">Eurasian blue tit</name>
    <name type="synonym">Parus caeruleus</name>
    <dbReference type="NCBI Taxonomy" id="156563"/>
    <lineage>
        <taxon>Eukaryota</taxon>
        <taxon>Metazoa</taxon>
        <taxon>Chordata</taxon>
        <taxon>Craniata</taxon>
        <taxon>Vertebrata</taxon>
        <taxon>Euteleostomi</taxon>
        <taxon>Archelosauria</taxon>
        <taxon>Archosauria</taxon>
        <taxon>Dinosauria</taxon>
        <taxon>Saurischia</taxon>
        <taxon>Theropoda</taxon>
        <taxon>Coelurosauria</taxon>
        <taxon>Aves</taxon>
        <taxon>Neognathae</taxon>
        <taxon>Neoaves</taxon>
        <taxon>Telluraves</taxon>
        <taxon>Australaves</taxon>
        <taxon>Passeriformes</taxon>
        <taxon>Paridae</taxon>
        <taxon>Cyanistes</taxon>
    </lineage>
</organism>
<dbReference type="InterPro" id="IPR001909">
    <property type="entry name" value="KRAB"/>
</dbReference>
<dbReference type="InterPro" id="IPR036051">
    <property type="entry name" value="KRAB_dom_sf"/>
</dbReference>
<dbReference type="CDD" id="cd07765">
    <property type="entry name" value="KRAB_A-box"/>
    <property type="match status" value="1"/>
</dbReference>
<evidence type="ECO:0000259" key="2">
    <source>
        <dbReference type="PROSITE" id="PS50805"/>
    </source>
</evidence>
<dbReference type="InterPro" id="IPR050169">
    <property type="entry name" value="Krueppel_C2H2_ZnF"/>
</dbReference>
<accession>A0A8C0UDU1</accession>
<proteinExistence type="predicted"/>
<evidence type="ECO:0000256" key="1">
    <source>
        <dbReference type="SAM" id="MobiDB-lite"/>
    </source>
</evidence>
<evidence type="ECO:0000313" key="3">
    <source>
        <dbReference type="Ensembl" id="ENSCCEP00000008075.1"/>
    </source>
</evidence>
<sequence>MVLPPASSIPAPGEPGQAPGLPEGRSGAPQTPGPARSFPCLPQRRAGAAGSERPSLAAAAVVLQVPVLFEDVAVRFSRQEWWDALPERRRQLYRDVVLDTYELLTSLGEDLCGAKEERRKSKHGILKSWNGLD</sequence>
<dbReference type="Gene3D" id="6.10.140.140">
    <property type="match status" value="1"/>
</dbReference>
<dbReference type="Pfam" id="PF01352">
    <property type="entry name" value="KRAB"/>
    <property type="match status" value="1"/>
</dbReference>
<feature type="region of interest" description="Disordered" evidence="1">
    <location>
        <begin position="1"/>
        <end position="49"/>
    </location>
</feature>
<protein>
    <recommendedName>
        <fullName evidence="2">KRAB domain-containing protein</fullName>
    </recommendedName>
</protein>
<dbReference type="PROSITE" id="PS50805">
    <property type="entry name" value="KRAB"/>
    <property type="match status" value="1"/>
</dbReference>
<dbReference type="PANTHER" id="PTHR23232">
    <property type="entry name" value="KRAB DOMAIN C2H2 ZINC FINGER"/>
    <property type="match status" value="1"/>
</dbReference>